<dbReference type="Proteomes" id="UP000824890">
    <property type="component" value="Unassembled WGS sequence"/>
</dbReference>
<comment type="caution">
    <text evidence="2">The sequence shown here is derived from an EMBL/GenBank/DDBJ whole genome shotgun (WGS) entry which is preliminary data.</text>
</comment>
<sequence length="263" mass="29353">MASTFFLGHTQKLTLPFSNFTSTDKPTLRSQNPFLSFPSNGSQSGRLFIRSPIMMAKSNSKSEYKGDKKLLKPLKMVAGASLALACALSIFGFKINNMNYTAAAAAHPSAADMISGSQLQPYQHGGSAEDERRKMRGGGAAPSRHKHAIQNEPEADFNVQMALVEILILLMEAVQRMKEGKCEEAVQLLRDINMRYKTSLRPTSTYQEAAEFSCLNYEHGQISDVRIPLYKAIIYTMLDKDTEAKQCWKEFRKSIGEGFSFEE</sequence>
<keyword evidence="3" id="KW-1185">Reference proteome</keyword>
<dbReference type="EMBL" id="JAGKQM010000014">
    <property type="protein sequence ID" value="KAH0886793.1"/>
    <property type="molecule type" value="Genomic_DNA"/>
</dbReference>
<dbReference type="PANTHER" id="PTHR36350">
    <property type="entry name" value="TRANSMEMBRANE PROTEIN"/>
    <property type="match status" value="1"/>
</dbReference>
<proteinExistence type="predicted"/>
<organism evidence="2 3">
    <name type="scientific">Brassica napus</name>
    <name type="common">Rape</name>
    <dbReference type="NCBI Taxonomy" id="3708"/>
    <lineage>
        <taxon>Eukaryota</taxon>
        <taxon>Viridiplantae</taxon>
        <taxon>Streptophyta</taxon>
        <taxon>Embryophyta</taxon>
        <taxon>Tracheophyta</taxon>
        <taxon>Spermatophyta</taxon>
        <taxon>Magnoliopsida</taxon>
        <taxon>eudicotyledons</taxon>
        <taxon>Gunneridae</taxon>
        <taxon>Pentapetalae</taxon>
        <taxon>rosids</taxon>
        <taxon>malvids</taxon>
        <taxon>Brassicales</taxon>
        <taxon>Brassicaceae</taxon>
        <taxon>Brassiceae</taxon>
        <taxon>Brassica</taxon>
    </lineage>
</organism>
<reference evidence="2 3" key="1">
    <citation type="submission" date="2021-05" db="EMBL/GenBank/DDBJ databases">
        <title>Genome Assembly of Synthetic Allotetraploid Brassica napus Reveals Homoeologous Exchanges between Subgenomes.</title>
        <authorList>
            <person name="Davis J.T."/>
        </authorList>
    </citation>
    <scope>NUCLEOTIDE SEQUENCE [LARGE SCALE GENOMIC DNA]</scope>
    <source>
        <strain evidence="3">cv. Da-Ae</strain>
        <tissue evidence="2">Seedling</tissue>
    </source>
</reference>
<feature type="region of interest" description="Disordered" evidence="1">
    <location>
        <begin position="119"/>
        <end position="146"/>
    </location>
</feature>
<protein>
    <submittedName>
        <fullName evidence="2">Uncharacterized protein</fullName>
    </submittedName>
</protein>
<evidence type="ECO:0000256" key="1">
    <source>
        <dbReference type="SAM" id="MobiDB-lite"/>
    </source>
</evidence>
<gene>
    <name evidence="2" type="ORF">HID58_062889</name>
</gene>
<dbReference type="PANTHER" id="PTHR36350:SF2">
    <property type="entry name" value="PROTEIN, PUTATIVE-RELATED"/>
    <property type="match status" value="1"/>
</dbReference>
<name>A0ABQ8A3J4_BRANA</name>
<evidence type="ECO:0000313" key="3">
    <source>
        <dbReference type="Proteomes" id="UP000824890"/>
    </source>
</evidence>
<accession>A0ABQ8A3J4</accession>
<evidence type="ECO:0000313" key="2">
    <source>
        <dbReference type="EMBL" id="KAH0886793.1"/>
    </source>
</evidence>